<feature type="transmembrane region" description="Helical" evidence="5">
    <location>
        <begin position="249"/>
        <end position="273"/>
    </location>
</feature>
<dbReference type="PANTHER" id="PTHR11785">
    <property type="entry name" value="AMINO ACID TRANSPORTER"/>
    <property type="match status" value="1"/>
</dbReference>
<name>A0A0R3PI16_ANGCS</name>
<keyword evidence="3 5" id="KW-1133">Transmembrane helix</keyword>
<dbReference type="STRING" id="334426.A0A0R3PI16"/>
<dbReference type="EMBL" id="UYYA01001721">
    <property type="protein sequence ID" value="VDM55579.1"/>
    <property type="molecule type" value="Genomic_DNA"/>
</dbReference>
<evidence type="ECO:0000256" key="3">
    <source>
        <dbReference type="ARBA" id="ARBA00022989"/>
    </source>
</evidence>
<dbReference type="OMA" id="REILSSX"/>
<sequence length="296" mass="32389">MNMKYSFTTAMDEEHSSRTQKMGVLGATSYIIGNIVGSGIFITPTAILQTTGSIGLSLVIWVAAACISTLGSFCYVELGTSIRMSGGDFAYMCFMKWYPIAFAFMCIGCSINYPATLAVQAQTFAEYMFQGIGIDLDPISSFWSKKLLGFSLMWLLLFMNFFSLKTFVSRFQVAASIAKFASTGLVIGTGFYMLIFQGKTNNLQNPFSGSNLNIGAIVSALFTCLFSYDGWDILNFGAEEIEKPKRTMPMAIVIGMLCVALIFIAVNMSYFVVLSTSQILSSEAVAMVGDCERKIM</sequence>
<dbReference type="WBParaSite" id="ACOC_0000399301-mRNA-1">
    <property type="protein sequence ID" value="ACOC_0000399301-mRNA-1"/>
    <property type="gene ID" value="ACOC_0000399301"/>
</dbReference>
<dbReference type="PANTHER" id="PTHR11785:SF523">
    <property type="entry name" value="AMINO ACID TRANSPORTER PROTEIN 6"/>
    <property type="match status" value="1"/>
</dbReference>
<dbReference type="Proteomes" id="UP000267027">
    <property type="component" value="Unassembled WGS sequence"/>
</dbReference>
<dbReference type="OrthoDB" id="5829096at2759"/>
<keyword evidence="2 5" id="KW-0812">Transmembrane</keyword>
<protein>
    <submittedName>
        <fullName evidence="8">AA_permease domain-containing protein</fullName>
    </submittedName>
</protein>
<feature type="transmembrane region" description="Helical" evidence="5">
    <location>
        <begin position="147"/>
        <end position="168"/>
    </location>
</feature>
<reference evidence="6 7" key="2">
    <citation type="submission" date="2018-11" db="EMBL/GenBank/DDBJ databases">
        <authorList>
            <consortium name="Pathogen Informatics"/>
        </authorList>
    </citation>
    <scope>NUCLEOTIDE SEQUENCE [LARGE SCALE GENOMIC DNA]</scope>
    <source>
        <strain evidence="6 7">Costa Rica</strain>
    </source>
</reference>
<evidence type="ECO:0000256" key="4">
    <source>
        <dbReference type="ARBA" id="ARBA00023136"/>
    </source>
</evidence>
<evidence type="ECO:0000256" key="2">
    <source>
        <dbReference type="ARBA" id="ARBA00022692"/>
    </source>
</evidence>
<feature type="transmembrane region" description="Helical" evidence="5">
    <location>
        <begin position="210"/>
        <end position="228"/>
    </location>
</feature>
<feature type="transmembrane region" description="Helical" evidence="5">
    <location>
        <begin position="97"/>
        <end position="115"/>
    </location>
</feature>
<feature type="transmembrane region" description="Helical" evidence="5">
    <location>
        <begin position="21"/>
        <end position="42"/>
    </location>
</feature>
<reference evidence="8" key="1">
    <citation type="submission" date="2017-02" db="UniProtKB">
        <authorList>
            <consortium name="WormBaseParasite"/>
        </authorList>
    </citation>
    <scope>IDENTIFICATION</scope>
</reference>
<dbReference type="Pfam" id="PF13520">
    <property type="entry name" value="AA_permease_2"/>
    <property type="match status" value="1"/>
</dbReference>
<feature type="transmembrane region" description="Helical" evidence="5">
    <location>
        <begin position="180"/>
        <end position="198"/>
    </location>
</feature>
<evidence type="ECO:0000313" key="6">
    <source>
        <dbReference type="EMBL" id="VDM55579.1"/>
    </source>
</evidence>
<keyword evidence="4 5" id="KW-0472">Membrane</keyword>
<dbReference type="Gene3D" id="1.20.1740.10">
    <property type="entry name" value="Amino acid/polyamine transporter I"/>
    <property type="match status" value="1"/>
</dbReference>
<accession>A0A0R3PI16</accession>
<dbReference type="AlphaFoldDB" id="A0A0R3PI16"/>
<evidence type="ECO:0000313" key="8">
    <source>
        <dbReference type="WBParaSite" id="ACOC_0000399301-mRNA-1"/>
    </source>
</evidence>
<dbReference type="GO" id="GO:0015179">
    <property type="term" value="F:L-amino acid transmembrane transporter activity"/>
    <property type="evidence" value="ECO:0007669"/>
    <property type="project" value="TreeGrafter"/>
</dbReference>
<organism evidence="8">
    <name type="scientific">Angiostrongylus costaricensis</name>
    <name type="common">Nematode worm</name>
    <dbReference type="NCBI Taxonomy" id="334426"/>
    <lineage>
        <taxon>Eukaryota</taxon>
        <taxon>Metazoa</taxon>
        <taxon>Ecdysozoa</taxon>
        <taxon>Nematoda</taxon>
        <taxon>Chromadorea</taxon>
        <taxon>Rhabditida</taxon>
        <taxon>Rhabditina</taxon>
        <taxon>Rhabditomorpha</taxon>
        <taxon>Strongyloidea</taxon>
        <taxon>Metastrongylidae</taxon>
        <taxon>Angiostrongylus</taxon>
    </lineage>
</organism>
<dbReference type="GO" id="GO:0016020">
    <property type="term" value="C:membrane"/>
    <property type="evidence" value="ECO:0007669"/>
    <property type="project" value="UniProtKB-SubCell"/>
</dbReference>
<proteinExistence type="predicted"/>
<dbReference type="InterPro" id="IPR050598">
    <property type="entry name" value="AminoAcid_Transporter"/>
</dbReference>
<gene>
    <name evidence="6" type="ORF">ACOC_LOCUS3994</name>
</gene>
<evidence type="ECO:0000313" key="7">
    <source>
        <dbReference type="Proteomes" id="UP000267027"/>
    </source>
</evidence>
<keyword evidence="7" id="KW-1185">Reference proteome</keyword>
<comment type="subcellular location">
    <subcellularLocation>
        <location evidence="1">Membrane</location>
        <topology evidence="1">Multi-pass membrane protein</topology>
    </subcellularLocation>
</comment>
<dbReference type="InterPro" id="IPR002293">
    <property type="entry name" value="AA/rel_permease1"/>
</dbReference>
<evidence type="ECO:0000256" key="1">
    <source>
        <dbReference type="ARBA" id="ARBA00004141"/>
    </source>
</evidence>
<evidence type="ECO:0000256" key="5">
    <source>
        <dbReference type="SAM" id="Phobius"/>
    </source>
</evidence>
<feature type="transmembrane region" description="Helical" evidence="5">
    <location>
        <begin position="54"/>
        <end position="76"/>
    </location>
</feature>